<dbReference type="GO" id="GO:0006888">
    <property type="term" value="P:endoplasmic reticulum to Golgi vesicle-mediated transport"/>
    <property type="evidence" value="ECO:0007669"/>
    <property type="project" value="TreeGrafter"/>
</dbReference>
<dbReference type="PANTHER" id="PTHR10013">
    <property type="entry name" value="GENERAL VESICULAR TRANSPORT FACTOR P115"/>
    <property type="match status" value="1"/>
</dbReference>
<feature type="region of interest" description="Disordered" evidence="4">
    <location>
        <begin position="939"/>
        <end position="1033"/>
    </location>
</feature>
<dbReference type="SUPFAM" id="SSF48371">
    <property type="entry name" value="ARM repeat"/>
    <property type="match status" value="1"/>
</dbReference>
<feature type="compositionally biased region" description="Polar residues" evidence="4">
    <location>
        <begin position="381"/>
        <end position="406"/>
    </location>
</feature>
<dbReference type="Pfam" id="PF04871">
    <property type="entry name" value="Uso1_p115_C"/>
    <property type="match status" value="1"/>
</dbReference>
<feature type="compositionally biased region" description="Basic and acidic residues" evidence="4">
    <location>
        <begin position="74"/>
        <end position="83"/>
    </location>
</feature>
<dbReference type="AlphaFoldDB" id="A0AAI8YRI5"/>
<dbReference type="InterPro" id="IPR006955">
    <property type="entry name" value="Uso1_p115_C"/>
</dbReference>
<dbReference type="Gene3D" id="1.20.120.330">
    <property type="entry name" value="Nucleotidyltransferases domain 2"/>
    <property type="match status" value="1"/>
</dbReference>
<dbReference type="GO" id="GO:0005795">
    <property type="term" value="C:Golgi stack"/>
    <property type="evidence" value="ECO:0007669"/>
    <property type="project" value="TreeGrafter"/>
</dbReference>
<dbReference type="EMBL" id="CAVMBE010000001">
    <property type="protein sequence ID" value="CAK3768710.1"/>
    <property type="molecule type" value="Genomic_DNA"/>
</dbReference>
<dbReference type="Gene3D" id="1.25.10.10">
    <property type="entry name" value="Leucine-rich Repeat Variant"/>
    <property type="match status" value="1"/>
</dbReference>
<dbReference type="GO" id="GO:0012507">
    <property type="term" value="C:ER to Golgi transport vesicle membrane"/>
    <property type="evidence" value="ECO:0007669"/>
    <property type="project" value="TreeGrafter"/>
</dbReference>
<name>A0AAI8YRI5_9PEZI</name>
<feature type="domain" description="Uso1/p115-like vesicle tethering protein C-terminal" evidence="6">
    <location>
        <begin position="999"/>
        <end position="1098"/>
    </location>
</feature>
<feature type="compositionally biased region" description="Basic and acidic residues" evidence="4">
    <location>
        <begin position="761"/>
        <end position="815"/>
    </location>
</feature>
<dbReference type="Pfam" id="PF04869">
    <property type="entry name" value="Uso1_p115_head"/>
    <property type="match status" value="1"/>
</dbReference>
<dbReference type="PANTHER" id="PTHR10013:SF0">
    <property type="entry name" value="GENERAL VESICULAR TRANSPORT FACTOR P115"/>
    <property type="match status" value="1"/>
</dbReference>
<keyword evidence="8" id="KW-1185">Reference proteome</keyword>
<evidence type="ECO:0000256" key="3">
    <source>
        <dbReference type="ARBA" id="ARBA00023054"/>
    </source>
</evidence>
<organism evidence="7 8">
    <name type="scientific">Lecanosticta acicola</name>
    <dbReference type="NCBI Taxonomy" id="111012"/>
    <lineage>
        <taxon>Eukaryota</taxon>
        <taxon>Fungi</taxon>
        <taxon>Dikarya</taxon>
        <taxon>Ascomycota</taxon>
        <taxon>Pezizomycotina</taxon>
        <taxon>Dothideomycetes</taxon>
        <taxon>Dothideomycetidae</taxon>
        <taxon>Mycosphaerellales</taxon>
        <taxon>Mycosphaerellaceae</taxon>
        <taxon>Lecanosticta</taxon>
    </lineage>
</organism>
<proteinExistence type="predicted"/>
<evidence type="ECO:0000259" key="5">
    <source>
        <dbReference type="Pfam" id="PF04869"/>
    </source>
</evidence>
<dbReference type="InterPro" id="IPR011989">
    <property type="entry name" value="ARM-like"/>
</dbReference>
<feature type="domain" description="Vesicle tethering protein Uso1/P115-like head" evidence="5">
    <location>
        <begin position="358"/>
        <end position="678"/>
    </location>
</feature>
<sequence length="1107" mass="121286">MLKTPPLQTATATIDTLCGRLESATLLEDRRAAILGLRSFAKQYPASVASGSLRELISTLKRDGLGEAGSTKSQDGESRKSQEGGDVDTIRLVLETLLMLFNPDANSPEAGEEIALFLADEFSMRQENITLLLNLLDPTSPYADYYSRRYALQLLSGICGARAERLQECILSAPLGISRIVGVLDDARDDVRSAGLLLLEALTAGANEDLRKIVAFEDVFGKIFALIQLEGGLAEAGITAQDCLALLGNLIKGSNSNQTMFRESGCVAQLAKLLTQAFPSEAQEAAFITPNRNKAAWGLLQLLRWFLVPGESSTAQNQAAFFRAGTAQILIDLGFAPSLPPPIQTSALKAASALIQSNPPIQEQFAALTVITPADSEHNAEQAQKQQQPNGTRPKSALGNRQSARTSVENRRTYIIEALLDLSLNQPQAELMLRAASTGLIQAYLFGHDRIKAHFLQRAVAGHTERETAANVLNTLLHPSEADVSSVLFASWIVQDLVAENLEAKIALTAVREGNEDEGEDVLTSIQALGSQLQASLQNPMNEQLMAAYASLLTVLLWDFAPGIDDFLAEGSSVLQSLVAVVKTPSDPVVTGLSAILLGTVYEFSTKDSPIPRRTLAPLLQQKLGRAKYLDALLQLRREPAVRDYDLAMETDEADDALLSRVYIDLFAVEYSRLRKAIDKDPGVEVLPLSAAEAGVDRDVLDDLRQQLQAANEALAQGQKEAMEASQKNEQDRMTVGKELQTANTEVERLRKINQAMQQGHESEMEKLQNQHEQQRQTIETRHQHAINDARREAERKAQETLRERETASTQKIQEHERKIAELGNAHRSEASGHAHVRQQLEALTGKHNDIIVRERDLSRQLEELQRQYAVADQSLQAATTKASDAESKLDIAKKALDGRGEEVEKLKAELSELKEDLKCKEGELQTERAGFAELEKELEAAKEAASAAETRAKTAEGRATTAEEAQKTAQDKLKTAEEKLKTGEAAAKKDAGKGGKGNKADKDKIEKLEKELKDAKEAKQGGKGNKADKEKFEKLEAELKEAKENERSSKDELESMLLVMGDIEAKRDAYRAKVKELGGEVSEDDDDEDEDDEDEEDEGGEDDVDQ</sequence>
<dbReference type="InterPro" id="IPR016024">
    <property type="entry name" value="ARM-type_fold"/>
</dbReference>
<feature type="region of interest" description="Disordered" evidence="4">
    <location>
        <begin position="1075"/>
        <end position="1107"/>
    </location>
</feature>
<reference evidence="7" key="1">
    <citation type="submission" date="2023-11" db="EMBL/GenBank/DDBJ databases">
        <authorList>
            <person name="Alioto T."/>
            <person name="Alioto T."/>
            <person name="Gomez Garrido J."/>
        </authorList>
    </citation>
    <scope>NUCLEOTIDE SEQUENCE</scope>
</reference>
<dbReference type="InterPro" id="IPR024095">
    <property type="entry name" value="Vesicle_P115"/>
</dbReference>
<comment type="caution">
    <text evidence="7">The sequence shown here is derived from an EMBL/GenBank/DDBJ whole genome shotgun (WGS) entry which is preliminary data.</text>
</comment>
<dbReference type="GO" id="GO:0005783">
    <property type="term" value="C:endoplasmic reticulum"/>
    <property type="evidence" value="ECO:0007669"/>
    <property type="project" value="TreeGrafter"/>
</dbReference>
<dbReference type="GO" id="GO:0000139">
    <property type="term" value="C:Golgi membrane"/>
    <property type="evidence" value="ECO:0007669"/>
    <property type="project" value="InterPro"/>
</dbReference>
<dbReference type="Proteomes" id="UP001296104">
    <property type="component" value="Unassembled WGS sequence"/>
</dbReference>
<evidence type="ECO:0000256" key="1">
    <source>
        <dbReference type="ARBA" id="ARBA00004555"/>
    </source>
</evidence>
<feature type="compositionally biased region" description="Basic and acidic residues" evidence="4">
    <location>
        <begin position="965"/>
        <end position="1033"/>
    </location>
</feature>
<evidence type="ECO:0000313" key="8">
    <source>
        <dbReference type="Proteomes" id="UP001296104"/>
    </source>
</evidence>
<protein>
    <submittedName>
        <fullName evidence="7">Intracellular transport USO1</fullName>
    </submittedName>
</protein>
<feature type="region of interest" description="Disordered" evidence="4">
    <location>
        <begin position="376"/>
        <end position="406"/>
    </location>
</feature>
<accession>A0AAI8YRI5</accession>
<dbReference type="SUPFAM" id="SSF57997">
    <property type="entry name" value="Tropomyosin"/>
    <property type="match status" value="1"/>
</dbReference>
<dbReference type="GO" id="GO:0006886">
    <property type="term" value="P:intracellular protein transport"/>
    <property type="evidence" value="ECO:0007669"/>
    <property type="project" value="InterPro"/>
</dbReference>
<keyword evidence="2" id="KW-0333">Golgi apparatus</keyword>
<feature type="region of interest" description="Disordered" evidence="4">
    <location>
        <begin position="65"/>
        <end position="84"/>
    </location>
</feature>
<evidence type="ECO:0000256" key="2">
    <source>
        <dbReference type="ARBA" id="ARBA00023034"/>
    </source>
</evidence>
<dbReference type="GO" id="GO:0048280">
    <property type="term" value="P:vesicle fusion with Golgi apparatus"/>
    <property type="evidence" value="ECO:0007669"/>
    <property type="project" value="InterPro"/>
</dbReference>
<dbReference type="InterPro" id="IPR006953">
    <property type="entry name" value="Vesicle_Uso1_P115_head"/>
</dbReference>
<evidence type="ECO:0000256" key="4">
    <source>
        <dbReference type="SAM" id="MobiDB-lite"/>
    </source>
</evidence>
<evidence type="ECO:0000259" key="6">
    <source>
        <dbReference type="Pfam" id="PF04871"/>
    </source>
</evidence>
<feature type="region of interest" description="Disordered" evidence="4">
    <location>
        <begin position="757"/>
        <end position="815"/>
    </location>
</feature>
<dbReference type="GO" id="GO:0048211">
    <property type="term" value="P:Golgi vesicle docking"/>
    <property type="evidence" value="ECO:0007669"/>
    <property type="project" value="TreeGrafter"/>
</dbReference>
<comment type="subcellular location">
    <subcellularLocation>
        <location evidence="1">Golgi apparatus</location>
    </subcellularLocation>
</comment>
<feature type="compositionally biased region" description="Acidic residues" evidence="4">
    <location>
        <begin position="1082"/>
        <end position="1107"/>
    </location>
</feature>
<keyword evidence="3" id="KW-0175">Coiled coil</keyword>
<gene>
    <name evidence="7" type="ORF">LECACI_7A000403</name>
</gene>
<evidence type="ECO:0000313" key="7">
    <source>
        <dbReference type="EMBL" id="CAK3768710.1"/>
    </source>
</evidence>